<sequence>MSSPPLVSQNYLIPSGNDELFLVENLKPFPEDDDLNRFTCRVSKLDEEAGKWVEVSDLGDRVLFIRNSGNVCCSAKELPDGCGLSGNSILFTNEPGYMTFVYKYGVHTANAEDVLNTWRHSRETRVMILNEFPVLALRLERHAEISLSLRETYCWFCFKLDFVISDVTRCS</sequence>
<protein>
    <submittedName>
        <fullName evidence="2">F-box/kelch-repeat protein</fullName>
    </submittedName>
</protein>
<reference evidence="2 3" key="1">
    <citation type="submission" date="2024-04" db="EMBL/GenBank/DDBJ databases">
        <title>Genome assembly C_amara_ONT_v2.</title>
        <authorList>
            <person name="Yant L."/>
            <person name="Moore C."/>
            <person name="Slenker M."/>
        </authorList>
    </citation>
    <scope>NUCLEOTIDE SEQUENCE [LARGE SCALE GENOMIC DNA]</scope>
    <source>
        <tissue evidence="2">Leaf</tissue>
    </source>
</reference>
<dbReference type="AlphaFoldDB" id="A0ABD1C5I3"/>
<dbReference type="Proteomes" id="UP001558713">
    <property type="component" value="Unassembled WGS sequence"/>
</dbReference>
<feature type="domain" description="KIB1-4 beta-propeller" evidence="1">
    <location>
        <begin position="8"/>
        <end position="102"/>
    </location>
</feature>
<organism evidence="2 3">
    <name type="scientific">Cardamine amara subsp. amara</name>
    <dbReference type="NCBI Taxonomy" id="228776"/>
    <lineage>
        <taxon>Eukaryota</taxon>
        <taxon>Viridiplantae</taxon>
        <taxon>Streptophyta</taxon>
        <taxon>Embryophyta</taxon>
        <taxon>Tracheophyta</taxon>
        <taxon>Spermatophyta</taxon>
        <taxon>Magnoliopsida</taxon>
        <taxon>eudicotyledons</taxon>
        <taxon>Gunneridae</taxon>
        <taxon>Pentapetalae</taxon>
        <taxon>rosids</taxon>
        <taxon>malvids</taxon>
        <taxon>Brassicales</taxon>
        <taxon>Brassicaceae</taxon>
        <taxon>Cardamineae</taxon>
        <taxon>Cardamine</taxon>
    </lineage>
</organism>
<dbReference type="PANTHER" id="PTHR47123">
    <property type="entry name" value="F-BOX PROTEIN SKIP23"/>
    <property type="match status" value="1"/>
</dbReference>
<dbReference type="EMBL" id="JBANAX010000049">
    <property type="protein sequence ID" value="KAL1224704.1"/>
    <property type="molecule type" value="Genomic_DNA"/>
</dbReference>
<gene>
    <name evidence="2" type="ORF">V5N11_001143</name>
</gene>
<keyword evidence="3" id="KW-1185">Reference proteome</keyword>
<comment type="caution">
    <text evidence="2">The sequence shown here is derived from an EMBL/GenBank/DDBJ whole genome shotgun (WGS) entry which is preliminary data.</text>
</comment>
<evidence type="ECO:0000313" key="3">
    <source>
        <dbReference type="Proteomes" id="UP001558713"/>
    </source>
</evidence>
<dbReference type="InterPro" id="IPR005174">
    <property type="entry name" value="KIB1-4_b-propeller"/>
</dbReference>
<evidence type="ECO:0000313" key="2">
    <source>
        <dbReference type="EMBL" id="KAL1224704.1"/>
    </source>
</evidence>
<proteinExistence type="predicted"/>
<accession>A0ABD1C5I3</accession>
<dbReference type="Pfam" id="PF03478">
    <property type="entry name" value="Beta-prop_KIB1-4"/>
    <property type="match status" value="1"/>
</dbReference>
<dbReference type="InterPro" id="IPR051304">
    <property type="entry name" value="SCF_F-box_domain"/>
</dbReference>
<name>A0ABD1C5I3_CARAN</name>
<evidence type="ECO:0000259" key="1">
    <source>
        <dbReference type="Pfam" id="PF03478"/>
    </source>
</evidence>
<dbReference type="PANTHER" id="PTHR47123:SF24">
    <property type="entry name" value="LOW PROTEIN: F-BOX_KELCH-REPEAT PROTEIN"/>
    <property type="match status" value="1"/>
</dbReference>